<reference evidence="3" key="1">
    <citation type="submission" date="2016-09" db="EMBL/GenBank/DDBJ databases">
        <authorList>
            <person name="Koehorst J."/>
        </authorList>
    </citation>
    <scope>NUCLEOTIDE SEQUENCE [LARGE SCALE GENOMIC DNA]</scope>
</reference>
<sequence length="382" mass="44861">MQKKKRKIKVALIINEFFGADGTAFGGYGFLARKYIAKYIPDEDIELDVLVDQTRYKFRKTQVDGVNLYRLPSRFGLARLWLWWKNYDVYLSVELVTDFFLRHEPRKDKKLVLWIQDPRPWSEWREINTVEKFPEPCYYNQSLYDYAHEWYRQGRIRFVSQAHFLNEKAIDLYRLPNNVPIQYLPNPIDLDLKFDVTTFPKKNHVIFLGRIESVKRGWLFCEIAKALPEYEFYMLGQTFREADENTAIMAPYKNLTNLHFAGHVDGEVKETFLKEAKVLVNTSIHEALPISFLEALAYGTLLVSCRNPEDLTARFGEFVGTVLGDGYEQVPLFVDAVRRLMEDEPRRTRLAAEAVAYIREVHNVPRFVRDLRAVLHETAQNA</sequence>
<proteinExistence type="predicted"/>
<dbReference type="CDD" id="cd03801">
    <property type="entry name" value="GT4_PimA-like"/>
    <property type="match status" value="1"/>
</dbReference>
<dbReference type="KEGG" id="agl:PYTT_1538"/>
<dbReference type="RefSeq" id="WP_067777321.1">
    <property type="nucleotide sequence ID" value="NZ_LIGX01000035.1"/>
</dbReference>
<dbReference type="PATRIC" id="fig|1679444.3.peg.1156"/>
<dbReference type="GO" id="GO:0016757">
    <property type="term" value="F:glycosyltransferase activity"/>
    <property type="evidence" value="ECO:0007669"/>
    <property type="project" value="InterPro"/>
</dbReference>
<dbReference type="STRING" id="1679444.PYTT_1538"/>
<dbReference type="Gene3D" id="3.40.50.2000">
    <property type="entry name" value="Glycogen Phosphorylase B"/>
    <property type="match status" value="2"/>
</dbReference>
<dbReference type="AlphaFoldDB" id="A0A1C7PAC3"/>
<name>A0A1C7PAC3_9BACT</name>
<dbReference type="EMBL" id="LT629973">
    <property type="protein sequence ID" value="SEH89783.1"/>
    <property type="molecule type" value="Genomic_DNA"/>
</dbReference>
<evidence type="ECO:0000313" key="3">
    <source>
        <dbReference type="Proteomes" id="UP000176204"/>
    </source>
</evidence>
<dbReference type="InterPro" id="IPR001296">
    <property type="entry name" value="Glyco_trans_1"/>
</dbReference>
<evidence type="ECO:0000313" key="2">
    <source>
        <dbReference type="EMBL" id="SEH89783.1"/>
    </source>
</evidence>
<dbReference type="PANTHER" id="PTHR12526">
    <property type="entry name" value="GLYCOSYLTRANSFERASE"/>
    <property type="match status" value="1"/>
</dbReference>
<keyword evidence="3" id="KW-1185">Reference proteome</keyword>
<feature type="domain" description="Glycosyl transferase family 1" evidence="1">
    <location>
        <begin position="195"/>
        <end position="354"/>
    </location>
</feature>
<protein>
    <submittedName>
        <fullName evidence="2">Glycosyl transferases group 1</fullName>
    </submittedName>
</protein>
<dbReference type="Pfam" id="PF00534">
    <property type="entry name" value="Glycos_transf_1"/>
    <property type="match status" value="1"/>
</dbReference>
<dbReference type="PANTHER" id="PTHR12526:SF630">
    <property type="entry name" value="GLYCOSYLTRANSFERASE"/>
    <property type="match status" value="1"/>
</dbReference>
<evidence type="ECO:0000259" key="1">
    <source>
        <dbReference type="Pfam" id="PF00534"/>
    </source>
</evidence>
<keyword evidence="2" id="KW-0808">Transferase</keyword>
<dbReference type="Proteomes" id="UP000176204">
    <property type="component" value="Chromosome I"/>
</dbReference>
<dbReference type="SUPFAM" id="SSF53756">
    <property type="entry name" value="UDP-Glycosyltransferase/glycogen phosphorylase"/>
    <property type="match status" value="1"/>
</dbReference>
<organism evidence="2 3">
    <name type="scientific">Akkermansia glycaniphila</name>
    <dbReference type="NCBI Taxonomy" id="1679444"/>
    <lineage>
        <taxon>Bacteria</taxon>
        <taxon>Pseudomonadati</taxon>
        <taxon>Verrucomicrobiota</taxon>
        <taxon>Verrucomicrobiia</taxon>
        <taxon>Verrucomicrobiales</taxon>
        <taxon>Akkermansiaceae</taxon>
        <taxon>Akkermansia</taxon>
    </lineage>
</organism>
<accession>A0A1C7PAC3</accession>
<gene>
    <name evidence="2" type="ORF">PYTT_1538</name>
</gene>
<dbReference type="OrthoDB" id="9806653at2"/>